<dbReference type="HOGENOM" id="CLU_015166_12_0_1"/>
<dbReference type="RefSeq" id="XP_001455715.1">
    <property type="nucleotide sequence ID" value="XM_001455678.1"/>
</dbReference>
<protein>
    <recommendedName>
        <fullName evidence="16">ADP/ATP translocase</fullName>
    </recommendedName>
    <alternativeName>
        <fullName evidence="16">ADP,ATP carrier protein</fullName>
    </alternativeName>
</protein>
<dbReference type="eggNOG" id="KOG0749">
    <property type="taxonomic scope" value="Eukaryota"/>
</dbReference>
<dbReference type="PANTHER" id="PTHR45635">
    <property type="entry name" value="ADP,ATP CARRIER PROTEIN 1-RELATED-RELATED"/>
    <property type="match status" value="1"/>
</dbReference>
<evidence type="ECO:0000256" key="6">
    <source>
        <dbReference type="ARBA" id="ARBA00022692"/>
    </source>
</evidence>
<feature type="transmembrane region" description="Helical" evidence="16">
    <location>
        <begin position="12"/>
        <end position="34"/>
    </location>
</feature>
<evidence type="ECO:0000256" key="7">
    <source>
        <dbReference type="ARBA" id="ARBA00022737"/>
    </source>
</evidence>
<keyword evidence="11 14" id="KW-0472">Membrane</keyword>
<comment type="function">
    <text evidence="13">ADP:ATP antiporter that mediates import of ADP into the mitochondrial matrix for ATP synthesis, and export of ATP out to fuel the cell. Cycles between the cytoplasmic-open state (c-state) and the matrix-open state (m-state): operates by the alternating access mechanism with a single substrate-binding site intermittently exposed to either the cytosolic (c-state) or matrix (m-state) side of the inner mitochondrial membrane.</text>
</comment>
<gene>
    <name evidence="17" type="ORF">GSPATT00003287001</name>
</gene>
<evidence type="ECO:0000256" key="11">
    <source>
        <dbReference type="ARBA" id="ARBA00023136"/>
    </source>
</evidence>
<dbReference type="AlphaFoldDB" id="A0DZ51"/>
<dbReference type="SUPFAM" id="SSF103506">
    <property type="entry name" value="Mitochondrial carrier"/>
    <property type="match status" value="1"/>
</dbReference>
<dbReference type="OrthoDB" id="297708at2759"/>
<keyword evidence="8" id="KW-0999">Mitochondrion inner membrane</keyword>
<evidence type="ECO:0000256" key="1">
    <source>
        <dbReference type="ARBA" id="ARBA00004448"/>
    </source>
</evidence>
<dbReference type="Gene3D" id="1.50.40.10">
    <property type="entry name" value="Mitochondrial carrier domain"/>
    <property type="match status" value="1"/>
</dbReference>
<sequence length="290" mass="33435">MSSSKDAFIPQIFIDFIIGVSSGVLPKLIVSSIYELQFLIMIGYPYKKQNQPTGILDGCKQVIMDGTLLRQLRKNTRMVRFSLIQGFNFSIYNALNRQCLSKIDVNKQLIKYFGYSLLNGGIAGTVTLPIFYTLNFSRVRLANNLIKAQKEKQKLWFMLRDMYKGFGMTAICSFIYKACYFGGYDTGQYIIWGDQLAQRNELNLSNFLLAQLVVSSSELLVHPLDTVRKKIMLNCQQQRLFDHIFNSYQKEGIRGVFKGYIPINPRQLVPSTQLLIYDKLQQKLNFQAQY</sequence>
<proteinExistence type="inferred from homology"/>
<dbReference type="Proteomes" id="UP000000600">
    <property type="component" value="Unassembled WGS sequence"/>
</dbReference>
<comment type="similarity">
    <text evidence="2 15">Belongs to the mitochondrial carrier (TC 2.A.29) family.</text>
</comment>
<comment type="subcellular location">
    <subcellularLocation>
        <location evidence="16">Membrane</location>
        <topology evidence="16">Multi-pass membrane protein</topology>
    </subcellularLocation>
    <subcellularLocation>
        <location evidence="1">Mitochondrion inner membrane</location>
        <topology evidence="1">Multi-pass membrane protein</topology>
    </subcellularLocation>
</comment>
<keyword evidence="18" id="KW-1185">Reference proteome</keyword>
<evidence type="ECO:0000256" key="10">
    <source>
        <dbReference type="ARBA" id="ARBA00023128"/>
    </source>
</evidence>
<dbReference type="EMBL" id="CT868649">
    <property type="protein sequence ID" value="CAK88318.1"/>
    <property type="molecule type" value="Genomic_DNA"/>
</dbReference>
<dbReference type="OMA" id="YKACYFG"/>
<dbReference type="GO" id="GO:1990544">
    <property type="term" value="P:mitochondrial ATP transmembrane transport"/>
    <property type="evidence" value="ECO:0007669"/>
    <property type="project" value="InterPro"/>
</dbReference>
<organism evidence="17 18">
    <name type="scientific">Paramecium tetraurelia</name>
    <dbReference type="NCBI Taxonomy" id="5888"/>
    <lineage>
        <taxon>Eukaryota</taxon>
        <taxon>Sar</taxon>
        <taxon>Alveolata</taxon>
        <taxon>Ciliophora</taxon>
        <taxon>Intramacronucleata</taxon>
        <taxon>Oligohymenophorea</taxon>
        <taxon>Peniculida</taxon>
        <taxon>Parameciidae</taxon>
        <taxon>Paramecium</taxon>
    </lineage>
</organism>
<comment type="catalytic activity">
    <reaction evidence="12">
        <text>ADP(in) + ATP(out) = ADP(out) + ATP(in)</text>
        <dbReference type="Rhea" id="RHEA:34999"/>
        <dbReference type="ChEBI" id="CHEBI:30616"/>
        <dbReference type="ChEBI" id="CHEBI:456216"/>
    </reaction>
    <physiologicalReaction direction="left-to-right" evidence="12">
        <dbReference type="Rhea" id="RHEA:35000"/>
    </physiologicalReaction>
</comment>
<keyword evidence="7" id="KW-0677">Repeat</keyword>
<keyword evidence="5" id="KW-0050">Antiport</keyword>
<keyword evidence="10" id="KW-0496">Mitochondrion</keyword>
<dbReference type="Pfam" id="PF00153">
    <property type="entry name" value="Mito_carr"/>
    <property type="match status" value="2"/>
</dbReference>
<keyword evidence="6 14" id="KW-0812">Transmembrane</keyword>
<evidence type="ECO:0000256" key="14">
    <source>
        <dbReference type="PROSITE-ProRule" id="PRU00282"/>
    </source>
</evidence>
<dbReference type="KEGG" id="ptm:GSPATT00003287001"/>
<dbReference type="InParanoid" id="A0DZ51"/>
<comment type="caution">
    <text evidence="16">Lacks conserved residue(s) required for the propagation of feature annotation.</text>
</comment>
<evidence type="ECO:0000256" key="9">
    <source>
        <dbReference type="ARBA" id="ARBA00022989"/>
    </source>
</evidence>
<dbReference type="GO" id="GO:0005471">
    <property type="term" value="F:ATP:ADP antiporter activity"/>
    <property type="evidence" value="ECO:0007669"/>
    <property type="project" value="UniProtKB-UniRule"/>
</dbReference>
<keyword evidence="9 16" id="KW-1133">Transmembrane helix</keyword>
<feature type="transmembrane region" description="Helical" evidence="16">
    <location>
        <begin position="112"/>
        <end position="134"/>
    </location>
</feature>
<dbReference type="InterPro" id="IPR002113">
    <property type="entry name" value="ADT_euk_type"/>
</dbReference>
<dbReference type="GO" id="GO:0140021">
    <property type="term" value="P:mitochondrial ADP transmembrane transport"/>
    <property type="evidence" value="ECO:0007669"/>
    <property type="project" value="InterPro"/>
</dbReference>
<dbReference type="InterPro" id="IPR023395">
    <property type="entry name" value="MCP_dom_sf"/>
</dbReference>
<evidence type="ECO:0000313" key="17">
    <source>
        <dbReference type="EMBL" id="CAK88318.1"/>
    </source>
</evidence>
<evidence type="ECO:0000256" key="5">
    <source>
        <dbReference type="ARBA" id="ARBA00022449"/>
    </source>
</evidence>
<name>A0DZ51_PARTE</name>
<evidence type="ECO:0000256" key="8">
    <source>
        <dbReference type="ARBA" id="ARBA00022792"/>
    </source>
</evidence>
<comment type="function">
    <text evidence="16">Catalyzes the exchange of ADP and ATP across the membrane.</text>
</comment>
<comment type="subunit">
    <text evidence="3 16">Monomer.</text>
</comment>
<dbReference type="PANTHER" id="PTHR45635:SF14">
    <property type="entry name" value="ADP_ATP TRANSLOCASE"/>
    <property type="match status" value="1"/>
</dbReference>
<dbReference type="PROSITE" id="PS50920">
    <property type="entry name" value="SOLCAR"/>
    <property type="match status" value="1"/>
</dbReference>
<reference evidence="17 18" key="1">
    <citation type="journal article" date="2006" name="Nature">
        <title>Global trends of whole-genome duplications revealed by the ciliate Paramecium tetraurelia.</title>
        <authorList>
            <consortium name="Genoscope"/>
            <person name="Aury J.-M."/>
            <person name="Jaillon O."/>
            <person name="Duret L."/>
            <person name="Noel B."/>
            <person name="Jubin C."/>
            <person name="Porcel B.M."/>
            <person name="Segurens B."/>
            <person name="Daubin V."/>
            <person name="Anthouard V."/>
            <person name="Aiach N."/>
            <person name="Arnaiz O."/>
            <person name="Billaut A."/>
            <person name="Beisson J."/>
            <person name="Blanc I."/>
            <person name="Bouhouche K."/>
            <person name="Camara F."/>
            <person name="Duharcourt S."/>
            <person name="Guigo R."/>
            <person name="Gogendeau D."/>
            <person name="Katinka M."/>
            <person name="Keller A.-M."/>
            <person name="Kissmehl R."/>
            <person name="Klotz C."/>
            <person name="Koll F."/>
            <person name="Le Moue A."/>
            <person name="Lepere C."/>
            <person name="Malinsky S."/>
            <person name="Nowacki M."/>
            <person name="Nowak J.K."/>
            <person name="Plattner H."/>
            <person name="Poulain J."/>
            <person name="Ruiz F."/>
            <person name="Serrano V."/>
            <person name="Zagulski M."/>
            <person name="Dessen P."/>
            <person name="Betermier M."/>
            <person name="Weissenbach J."/>
            <person name="Scarpelli C."/>
            <person name="Schachter V."/>
            <person name="Sperling L."/>
            <person name="Meyer E."/>
            <person name="Cohen J."/>
            <person name="Wincker P."/>
        </authorList>
    </citation>
    <scope>NUCLEOTIDE SEQUENCE [LARGE SCALE GENOMIC DNA]</scope>
    <source>
        <strain evidence="17 18">Stock d4-2</strain>
    </source>
</reference>
<dbReference type="GeneID" id="5041500"/>
<evidence type="ECO:0000256" key="15">
    <source>
        <dbReference type="RuleBase" id="RU000488"/>
    </source>
</evidence>
<feature type="repeat" description="Solcar" evidence="14">
    <location>
        <begin position="201"/>
        <end position="283"/>
    </location>
</feature>
<dbReference type="PRINTS" id="PR00926">
    <property type="entry name" value="MITOCARRIER"/>
</dbReference>
<accession>A0DZ51</accession>
<evidence type="ECO:0000256" key="2">
    <source>
        <dbReference type="ARBA" id="ARBA00006375"/>
    </source>
</evidence>
<dbReference type="STRING" id="5888.A0DZ51"/>
<evidence type="ECO:0000313" key="18">
    <source>
        <dbReference type="Proteomes" id="UP000000600"/>
    </source>
</evidence>
<evidence type="ECO:0000256" key="4">
    <source>
        <dbReference type="ARBA" id="ARBA00022448"/>
    </source>
</evidence>
<keyword evidence="4 15" id="KW-0813">Transport</keyword>
<dbReference type="InterPro" id="IPR018108">
    <property type="entry name" value="MCP_transmembrane"/>
</dbReference>
<dbReference type="GO" id="GO:0005743">
    <property type="term" value="C:mitochondrial inner membrane"/>
    <property type="evidence" value="ECO:0007669"/>
    <property type="project" value="UniProtKB-SubCell"/>
</dbReference>
<evidence type="ECO:0000256" key="13">
    <source>
        <dbReference type="ARBA" id="ARBA00045250"/>
    </source>
</evidence>
<evidence type="ECO:0000256" key="3">
    <source>
        <dbReference type="ARBA" id="ARBA00011245"/>
    </source>
</evidence>
<evidence type="ECO:0000256" key="16">
    <source>
        <dbReference type="RuleBase" id="RU368008"/>
    </source>
</evidence>
<evidence type="ECO:0000256" key="12">
    <source>
        <dbReference type="ARBA" id="ARBA00024143"/>
    </source>
</evidence>
<feature type="transmembrane region" description="Helical" evidence="16">
    <location>
        <begin position="155"/>
        <end position="176"/>
    </location>
</feature>
<dbReference type="InterPro" id="IPR002067">
    <property type="entry name" value="MCP"/>
</dbReference>